<accession>A0A9K3DWW6</accession>
<reference evidence="1" key="1">
    <citation type="journal article" date="2017" name="Nature">
        <title>The sunflower genome provides insights into oil metabolism, flowering and Asterid evolution.</title>
        <authorList>
            <person name="Badouin H."/>
            <person name="Gouzy J."/>
            <person name="Grassa C.J."/>
            <person name="Murat F."/>
            <person name="Staton S.E."/>
            <person name="Cottret L."/>
            <person name="Lelandais-Briere C."/>
            <person name="Owens G.L."/>
            <person name="Carrere S."/>
            <person name="Mayjonade B."/>
            <person name="Legrand L."/>
            <person name="Gill N."/>
            <person name="Kane N.C."/>
            <person name="Bowers J.E."/>
            <person name="Hubner S."/>
            <person name="Bellec A."/>
            <person name="Berard A."/>
            <person name="Berges H."/>
            <person name="Blanchet N."/>
            <person name="Boniface M.C."/>
            <person name="Brunel D."/>
            <person name="Catrice O."/>
            <person name="Chaidir N."/>
            <person name="Claudel C."/>
            <person name="Donnadieu C."/>
            <person name="Faraut T."/>
            <person name="Fievet G."/>
            <person name="Helmstetter N."/>
            <person name="King M."/>
            <person name="Knapp S.J."/>
            <person name="Lai Z."/>
            <person name="Le Paslier M.C."/>
            <person name="Lippi Y."/>
            <person name="Lorenzon L."/>
            <person name="Mandel J.R."/>
            <person name="Marage G."/>
            <person name="Marchand G."/>
            <person name="Marquand E."/>
            <person name="Bret-Mestries E."/>
            <person name="Morien E."/>
            <person name="Nambeesan S."/>
            <person name="Nguyen T."/>
            <person name="Pegot-Espagnet P."/>
            <person name="Pouilly N."/>
            <person name="Raftis F."/>
            <person name="Sallet E."/>
            <person name="Schiex T."/>
            <person name="Thomas J."/>
            <person name="Vandecasteele C."/>
            <person name="Vares D."/>
            <person name="Vear F."/>
            <person name="Vautrin S."/>
            <person name="Crespi M."/>
            <person name="Mangin B."/>
            <person name="Burke J.M."/>
            <person name="Salse J."/>
            <person name="Munos S."/>
            <person name="Vincourt P."/>
            <person name="Rieseberg L.H."/>
            <person name="Langlade N.B."/>
        </authorList>
    </citation>
    <scope>NUCLEOTIDE SEQUENCE</scope>
    <source>
        <tissue evidence="1">Leaves</tissue>
    </source>
</reference>
<dbReference type="EMBL" id="MNCJ02000331">
    <property type="protein sequence ID" value="KAF5762545.1"/>
    <property type="molecule type" value="Genomic_DNA"/>
</dbReference>
<comment type="caution">
    <text evidence="1">The sequence shown here is derived from an EMBL/GenBank/DDBJ whole genome shotgun (WGS) entry which is preliminary data.</text>
</comment>
<protein>
    <submittedName>
        <fullName evidence="1">Uncharacterized protein</fullName>
    </submittedName>
</protein>
<keyword evidence="2" id="KW-1185">Reference proteome</keyword>
<evidence type="ECO:0000313" key="1">
    <source>
        <dbReference type="EMBL" id="KAF5762545.1"/>
    </source>
</evidence>
<dbReference type="Gramene" id="mRNA:HanXRQr2_Chr16g0777921">
    <property type="protein sequence ID" value="CDS:HanXRQr2_Chr16g0777921.1"/>
    <property type="gene ID" value="HanXRQr2_Chr16g0777921"/>
</dbReference>
<evidence type="ECO:0000313" key="2">
    <source>
        <dbReference type="Proteomes" id="UP000215914"/>
    </source>
</evidence>
<gene>
    <name evidence="1" type="ORF">HanXRQr2_Chr16g0777921</name>
</gene>
<proteinExistence type="predicted"/>
<organism evidence="1 2">
    <name type="scientific">Helianthus annuus</name>
    <name type="common">Common sunflower</name>
    <dbReference type="NCBI Taxonomy" id="4232"/>
    <lineage>
        <taxon>Eukaryota</taxon>
        <taxon>Viridiplantae</taxon>
        <taxon>Streptophyta</taxon>
        <taxon>Embryophyta</taxon>
        <taxon>Tracheophyta</taxon>
        <taxon>Spermatophyta</taxon>
        <taxon>Magnoliopsida</taxon>
        <taxon>eudicotyledons</taxon>
        <taxon>Gunneridae</taxon>
        <taxon>Pentapetalae</taxon>
        <taxon>asterids</taxon>
        <taxon>campanulids</taxon>
        <taxon>Asterales</taxon>
        <taxon>Asteraceae</taxon>
        <taxon>Asteroideae</taxon>
        <taxon>Heliantheae alliance</taxon>
        <taxon>Heliantheae</taxon>
        <taxon>Helianthus</taxon>
    </lineage>
</organism>
<dbReference type="AlphaFoldDB" id="A0A9K3DWW6"/>
<name>A0A9K3DWW6_HELAN</name>
<dbReference type="Proteomes" id="UP000215914">
    <property type="component" value="Unassembled WGS sequence"/>
</dbReference>
<sequence>MGQFIMFTTQNNKQTRSNLLAVDGTDCPIDHQTDRSGLSCFLCCVHKYIHPLSFQTTLFCSKLLLISL</sequence>
<reference evidence="1" key="2">
    <citation type="submission" date="2020-06" db="EMBL/GenBank/DDBJ databases">
        <title>Helianthus annuus Genome sequencing and assembly Release 2.</title>
        <authorList>
            <person name="Gouzy J."/>
            <person name="Langlade N."/>
            <person name="Munos S."/>
        </authorList>
    </citation>
    <scope>NUCLEOTIDE SEQUENCE</scope>
    <source>
        <tissue evidence="1">Leaves</tissue>
    </source>
</reference>